<accession>A0A0D7EP08</accession>
<name>A0A0D7EP08_RHOPL</name>
<evidence type="ECO:0000313" key="2">
    <source>
        <dbReference type="Proteomes" id="UP000032515"/>
    </source>
</evidence>
<dbReference type="Proteomes" id="UP000032515">
    <property type="component" value="Unassembled WGS sequence"/>
</dbReference>
<sequence length="223" mass="25471">MQTKGQAVLFSEMTPAAEWTDRFHSWYDTHHIPVRMACPGFVSAQRYQRQDRTGYLAVYEMDDVGVLSSEAYKFIKNNPSEETAFMLANVAGFTRYLASETSAQPAARGVAAALDAPVLYSVCFNVPAEAAAEFDAWYETEHIPLLMECPDWLMVRRMLVTDGFPEIHTHMALHYLADAKALQSPARDKARATAWRKRLAEQYWFQASYAVFERWGQRQIGQR</sequence>
<dbReference type="OrthoDB" id="3034735at2"/>
<dbReference type="RefSeq" id="WP_044411029.1">
    <property type="nucleotide sequence ID" value="NZ_JXXE01000249.1"/>
</dbReference>
<dbReference type="InterPro" id="IPR011008">
    <property type="entry name" value="Dimeric_a/b-barrel"/>
</dbReference>
<evidence type="ECO:0008006" key="3">
    <source>
        <dbReference type="Google" id="ProtNLM"/>
    </source>
</evidence>
<comment type="caution">
    <text evidence="1">The sequence shown here is derived from an EMBL/GenBank/DDBJ whole genome shotgun (WGS) entry which is preliminary data.</text>
</comment>
<evidence type="ECO:0000313" key="1">
    <source>
        <dbReference type="EMBL" id="KIZ42569.1"/>
    </source>
</evidence>
<protein>
    <recommendedName>
        <fullName evidence="3">EthD domain-containing protein</fullName>
    </recommendedName>
</protein>
<gene>
    <name evidence="1" type="ORF">OO17_12690</name>
</gene>
<reference evidence="1 2" key="1">
    <citation type="submission" date="2014-11" db="EMBL/GenBank/DDBJ databases">
        <title>Genomics and ecophysiology of heterotrophic nitrogen fixing bacteria isolated from estuarine surface water.</title>
        <authorList>
            <person name="Bentzon-Tilia M."/>
            <person name="Severin I."/>
            <person name="Hansen L.H."/>
            <person name="Riemann L."/>
        </authorList>
    </citation>
    <scope>NUCLEOTIDE SEQUENCE [LARGE SCALE GENOMIC DNA]</scope>
    <source>
        <strain evidence="1 2">BAL398</strain>
    </source>
</reference>
<organism evidence="1 2">
    <name type="scientific">Rhodopseudomonas palustris</name>
    <dbReference type="NCBI Taxonomy" id="1076"/>
    <lineage>
        <taxon>Bacteria</taxon>
        <taxon>Pseudomonadati</taxon>
        <taxon>Pseudomonadota</taxon>
        <taxon>Alphaproteobacteria</taxon>
        <taxon>Hyphomicrobiales</taxon>
        <taxon>Nitrobacteraceae</taxon>
        <taxon>Rhodopseudomonas</taxon>
    </lineage>
</organism>
<dbReference type="AlphaFoldDB" id="A0A0D7EP08"/>
<dbReference type="EMBL" id="JXXE01000249">
    <property type="protein sequence ID" value="KIZ42569.1"/>
    <property type="molecule type" value="Genomic_DNA"/>
</dbReference>
<proteinExistence type="predicted"/>
<dbReference type="PATRIC" id="fig|1076.23.peg.2622"/>
<dbReference type="SUPFAM" id="SSF54909">
    <property type="entry name" value="Dimeric alpha+beta barrel"/>
    <property type="match status" value="2"/>
</dbReference>